<dbReference type="Proteomes" id="UP000253318">
    <property type="component" value="Unassembled WGS sequence"/>
</dbReference>
<dbReference type="GO" id="GO:0016818">
    <property type="term" value="F:hydrolase activity, acting on acid anhydrides, in phosphorus-containing anhydrides"/>
    <property type="evidence" value="ECO:0007669"/>
    <property type="project" value="InterPro"/>
</dbReference>
<dbReference type="InterPro" id="IPR045028">
    <property type="entry name" value="DinG/Rad3-like"/>
</dbReference>
<dbReference type="InterPro" id="IPR011545">
    <property type="entry name" value="DEAD/DEAH_box_helicase_dom"/>
</dbReference>
<dbReference type="GO" id="GO:0005524">
    <property type="term" value="F:ATP binding"/>
    <property type="evidence" value="ECO:0007669"/>
    <property type="project" value="UniProtKB-KW"/>
</dbReference>
<dbReference type="FunFam" id="3.40.50.300:FF:000437">
    <property type="entry name" value="ATP-dependent DNA helicase DinG"/>
    <property type="match status" value="1"/>
</dbReference>
<comment type="catalytic activity">
    <reaction evidence="8">
        <text>ATP + H2O = ADP + phosphate + H(+)</text>
        <dbReference type="Rhea" id="RHEA:13065"/>
        <dbReference type="ChEBI" id="CHEBI:15377"/>
        <dbReference type="ChEBI" id="CHEBI:15378"/>
        <dbReference type="ChEBI" id="CHEBI:30616"/>
        <dbReference type="ChEBI" id="CHEBI:43474"/>
        <dbReference type="ChEBI" id="CHEBI:456216"/>
        <dbReference type="EC" id="5.6.2.3"/>
    </reaction>
</comment>
<gene>
    <name evidence="13" type="ORF">DEF24_12900</name>
</gene>
<evidence type="ECO:0000256" key="1">
    <source>
        <dbReference type="ARBA" id="ARBA00001966"/>
    </source>
</evidence>
<protein>
    <recommendedName>
        <fullName evidence="9">ATP-dependent helicase DinG</fullName>
        <ecNumber evidence="7">5.6.2.3</ecNumber>
    </recommendedName>
    <alternativeName>
        <fullName evidence="10">DNA 5'-3' helicase DinG</fullName>
    </alternativeName>
</protein>
<dbReference type="Pfam" id="PF13307">
    <property type="entry name" value="Helicase_C_2"/>
    <property type="match status" value="1"/>
</dbReference>
<reference evidence="13 14" key="1">
    <citation type="submission" date="2018-04" db="EMBL/GenBank/DDBJ databases">
        <title>Novel actinobacteria from marine sediment.</title>
        <authorList>
            <person name="Ng Z.Y."/>
            <person name="Tan G.Y.A."/>
        </authorList>
    </citation>
    <scope>NUCLEOTIDE SEQUENCE [LARGE SCALE GENOMIC DNA]</scope>
    <source>
        <strain evidence="13 14">TPS81</strain>
    </source>
</reference>
<dbReference type="AlphaFoldDB" id="A0A368T4V6"/>
<evidence type="ECO:0000256" key="2">
    <source>
        <dbReference type="ARBA" id="ARBA00022741"/>
    </source>
</evidence>
<keyword evidence="14" id="KW-1185">Reference proteome</keyword>
<dbReference type="PANTHER" id="PTHR11472:SF34">
    <property type="entry name" value="REGULATOR OF TELOMERE ELONGATION HELICASE 1"/>
    <property type="match status" value="1"/>
</dbReference>
<evidence type="ECO:0000256" key="7">
    <source>
        <dbReference type="ARBA" id="ARBA00044969"/>
    </source>
</evidence>
<dbReference type="InterPro" id="IPR027417">
    <property type="entry name" value="P-loop_NTPase"/>
</dbReference>
<evidence type="ECO:0000256" key="10">
    <source>
        <dbReference type="ARBA" id="ARBA00079061"/>
    </source>
</evidence>
<dbReference type="SMART" id="SM00491">
    <property type="entry name" value="HELICc2"/>
    <property type="match status" value="1"/>
</dbReference>
<dbReference type="GO" id="GO:0043139">
    <property type="term" value="F:5'-3' DNA helicase activity"/>
    <property type="evidence" value="ECO:0007669"/>
    <property type="project" value="UniProtKB-EC"/>
</dbReference>
<comment type="cofactor">
    <cofactor evidence="1">
        <name>[4Fe-4S] cluster</name>
        <dbReference type="ChEBI" id="CHEBI:49883"/>
    </cofactor>
</comment>
<dbReference type="Gene3D" id="3.40.50.300">
    <property type="entry name" value="P-loop containing nucleotide triphosphate hydrolases"/>
    <property type="match status" value="2"/>
</dbReference>
<dbReference type="PROSITE" id="PS51193">
    <property type="entry name" value="HELICASE_ATP_BIND_2"/>
    <property type="match status" value="1"/>
</dbReference>
<dbReference type="SMART" id="SM00487">
    <property type="entry name" value="DEXDc"/>
    <property type="match status" value="1"/>
</dbReference>
<dbReference type="GO" id="GO:0006139">
    <property type="term" value="P:nucleobase-containing compound metabolic process"/>
    <property type="evidence" value="ECO:0007669"/>
    <property type="project" value="InterPro"/>
</dbReference>
<evidence type="ECO:0000256" key="11">
    <source>
        <dbReference type="SAM" id="MobiDB-lite"/>
    </source>
</evidence>
<keyword evidence="5" id="KW-0067">ATP-binding</keyword>
<sequence>MADLPEVGVLLDAAVRALGGARRSGQVDMAEAVDAAVATEEHLVVQAGTGTGKSLGYLVPAVRHAMAHDTTVVVSTATLALQRQLIERDLPRLAAALAPLLPREPTFAILKGRRNYLCRHRLQSASDSEPDEAELFDPRALSSLGRQVKRLHEWAEETVTGDRDDLAPGVSDLAWRQVSVAANECIGAAACPFGGECFAEQARAEAGGVDVVVTNHALLAIDAMQGRHILPEHRVLMVDEAHELVDRVTSVATGALTERLVSTAAKRAARICDPEYTERLGEAAEGLGLMLTDGEPGRLDHLPDALAGAVAAVRDAAHGCVSALAPENKEDPEAVSARRRAQAALTEVHDTAVRVLESFEPPLRERRDVVWITKAPQYPPGLHVAPLAVGGLLRERLFGDRTTVLTSATLALGGSFGTLAMQWGLGRQSGDAAEAPTAPPPAAAEGAESGTAEAAAVSAAETGTAAETGAAGEPRWRALDVGSPFDHARSGILYVARHLPPPGRDGLDQRYLDEIAGLIEAAGGRALGLFSSMRAAGQAAEELRERLDVPILCQGDDSTGRLVEEFAADERCCLFGTLSLWQGVDVPGPSLQLVIVDRIPFPRPDDPLTSARQRAVGAQGGNGFMAVAATHAALLLAQGTGRLLRSMSDRGVVAVLDPRLATARYSSFLRASLPPYWGTTDPEVARAALRRLDAAAREPVEAGA</sequence>
<dbReference type="EMBL" id="QEIN01000089">
    <property type="protein sequence ID" value="RCV58605.1"/>
    <property type="molecule type" value="Genomic_DNA"/>
</dbReference>
<evidence type="ECO:0000313" key="13">
    <source>
        <dbReference type="EMBL" id="RCV58605.1"/>
    </source>
</evidence>
<keyword evidence="2" id="KW-0547">Nucleotide-binding</keyword>
<dbReference type="Pfam" id="PF00270">
    <property type="entry name" value="DEAD"/>
    <property type="match status" value="1"/>
</dbReference>
<evidence type="ECO:0000256" key="4">
    <source>
        <dbReference type="ARBA" id="ARBA00022806"/>
    </source>
</evidence>
<name>A0A368T4V6_9ACTN</name>
<dbReference type="InterPro" id="IPR006555">
    <property type="entry name" value="ATP-dep_Helicase_C"/>
</dbReference>
<evidence type="ECO:0000256" key="3">
    <source>
        <dbReference type="ARBA" id="ARBA00022801"/>
    </source>
</evidence>
<evidence type="ECO:0000256" key="5">
    <source>
        <dbReference type="ARBA" id="ARBA00022840"/>
    </source>
</evidence>
<dbReference type="InterPro" id="IPR014013">
    <property type="entry name" value="Helic_SF1/SF2_ATP-bd_DinG/Rad3"/>
</dbReference>
<dbReference type="PANTHER" id="PTHR11472">
    <property type="entry name" value="DNA REPAIR DEAD HELICASE RAD3/XP-D SUBFAMILY MEMBER"/>
    <property type="match status" value="1"/>
</dbReference>
<keyword evidence="3" id="KW-0378">Hydrolase</keyword>
<feature type="domain" description="Helicase ATP-binding" evidence="12">
    <location>
        <begin position="12"/>
        <end position="301"/>
    </location>
</feature>
<feature type="compositionally biased region" description="Low complexity" evidence="11">
    <location>
        <begin position="443"/>
        <end position="472"/>
    </location>
</feature>
<organism evidence="13 14">
    <name type="scientific">Marinitenerispora sediminis</name>
    <dbReference type="NCBI Taxonomy" id="1931232"/>
    <lineage>
        <taxon>Bacteria</taxon>
        <taxon>Bacillati</taxon>
        <taxon>Actinomycetota</taxon>
        <taxon>Actinomycetes</taxon>
        <taxon>Streptosporangiales</taxon>
        <taxon>Nocardiopsidaceae</taxon>
        <taxon>Marinitenerispora</taxon>
    </lineage>
</organism>
<accession>A0A368T4V6</accession>
<dbReference type="EC" id="5.6.2.3" evidence="7"/>
<evidence type="ECO:0000256" key="9">
    <source>
        <dbReference type="ARBA" id="ARBA00073590"/>
    </source>
</evidence>
<comment type="similarity">
    <text evidence="6">Belongs to the helicase family. DinG subfamily.</text>
</comment>
<keyword evidence="4 13" id="KW-0347">Helicase</keyword>
<dbReference type="RefSeq" id="WP_114399536.1">
    <property type="nucleotide sequence ID" value="NZ_QEIM01000133.1"/>
</dbReference>
<feature type="region of interest" description="Disordered" evidence="11">
    <location>
        <begin position="427"/>
        <end position="472"/>
    </location>
</feature>
<dbReference type="SUPFAM" id="SSF52540">
    <property type="entry name" value="P-loop containing nucleoside triphosphate hydrolases"/>
    <property type="match status" value="1"/>
</dbReference>
<dbReference type="OrthoDB" id="9805194at2"/>
<proteinExistence type="inferred from homology"/>
<comment type="caution">
    <text evidence="13">The sequence shown here is derived from an EMBL/GenBank/DDBJ whole genome shotgun (WGS) entry which is preliminary data.</text>
</comment>
<evidence type="ECO:0000313" key="14">
    <source>
        <dbReference type="Proteomes" id="UP000253318"/>
    </source>
</evidence>
<dbReference type="GO" id="GO:0003676">
    <property type="term" value="F:nucleic acid binding"/>
    <property type="evidence" value="ECO:0007669"/>
    <property type="project" value="InterPro"/>
</dbReference>
<evidence type="ECO:0000259" key="12">
    <source>
        <dbReference type="PROSITE" id="PS51193"/>
    </source>
</evidence>
<dbReference type="InterPro" id="IPR014001">
    <property type="entry name" value="Helicase_ATP-bd"/>
</dbReference>
<evidence type="ECO:0000256" key="8">
    <source>
        <dbReference type="ARBA" id="ARBA00048954"/>
    </source>
</evidence>
<evidence type="ECO:0000256" key="6">
    <source>
        <dbReference type="ARBA" id="ARBA00038058"/>
    </source>
</evidence>